<dbReference type="InterPro" id="IPR003439">
    <property type="entry name" value="ABC_transporter-like_ATP-bd"/>
</dbReference>
<dbReference type="Pfam" id="PF00005">
    <property type="entry name" value="ABC_tran"/>
    <property type="match status" value="1"/>
</dbReference>
<dbReference type="EMBL" id="JAFBWN010000007">
    <property type="protein sequence ID" value="MBM2355337.1"/>
    <property type="molecule type" value="Genomic_DNA"/>
</dbReference>
<keyword evidence="2" id="KW-0547">Nucleotide-binding</keyword>
<keyword evidence="3 5" id="KW-0067">ATP-binding</keyword>
<name>A0A9Q2NMF1_9RHOB</name>
<dbReference type="InterPro" id="IPR003593">
    <property type="entry name" value="AAA+_ATPase"/>
</dbReference>
<reference evidence="5" key="1">
    <citation type="submission" date="2021-01" db="EMBL/GenBank/DDBJ databases">
        <title>Diatom-associated Roseobacters Show Island Model of Population Structure.</title>
        <authorList>
            <person name="Qu L."/>
            <person name="Feng X."/>
            <person name="Chen Y."/>
            <person name="Li L."/>
            <person name="Wang X."/>
            <person name="Hu Z."/>
            <person name="Wang H."/>
            <person name="Luo H."/>
        </authorList>
    </citation>
    <scope>NUCLEOTIDE SEQUENCE</scope>
    <source>
        <strain evidence="5">SM26-45</strain>
    </source>
</reference>
<evidence type="ECO:0000259" key="4">
    <source>
        <dbReference type="PROSITE" id="PS50893"/>
    </source>
</evidence>
<protein>
    <submittedName>
        <fullName evidence="5">ABC transporter ATP-binding protein</fullName>
    </submittedName>
</protein>
<dbReference type="Gene3D" id="3.40.50.300">
    <property type="entry name" value="P-loop containing nucleotide triphosphate hydrolases"/>
    <property type="match status" value="1"/>
</dbReference>
<comment type="caution">
    <text evidence="5">The sequence shown here is derived from an EMBL/GenBank/DDBJ whole genome shotgun (WGS) entry which is preliminary data.</text>
</comment>
<dbReference type="PANTHER" id="PTHR42781:SF4">
    <property type="entry name" value="SPERMIDINE_PUTRESCINE IMPORT ATP-BINDING PROTEIN POTA"/>
    <property type="match status" value="1"/>
</dbReference>
<proteinExistence type="predicted"/>
<dbReference type="SUPFAM" id="SSF52540">
    <property type="entry name" value="P-loop containing nucleoside triphosphate hydrolases"/>
    <property type="match status" value="1"/>
</dbReference>
<dbReference type="Pfam" id="PF08402">
    <property type="entry name" value="TOBE_2"/>
    <property type="match status" value="1"/>
</dbReference>
<dbReference type="AlphaFoldDB" id="A0A9Q2NMF1"/>
<sequence length="362" mass="39252">MTELSLIDVSKCYGDVEVLKGVGRKIANGTFFTLLGPSGCGKTTLLRIVAGFVAPTSGRVTFGKDDMTFVPPHRRGVGMVFQDYALFPDKTVFDNVAYGLRARHVAARTIRSKVSEYLERVGLDGFADRLPSEMSGGQRQRVALARALVIEPRVLLMDEPLSNLDASLRVQMRDVIRTLQQETRTTTIFVTHDQEEALAMSDEIAVMKNGRIDQCGAPEEVYRSPETAYVSSFVGAANLLPAEHLGEGGDGLQRLRVLGTQVSGRIMRPADDGRYLMVARPENLGLRPAASPEGNAVEGELTGRVLSLQFQGYRTSYRVALPGGQELQVETFGENGATPIGRGDAVVVTLGSKCVFVPEADT</sequence>
<dbReference type="PROSITE" id="PS00211">
    <property type="entry name" value="ABC_TRANSPORTER_1"/>
    <property type="match status" value="1"/>
</dbReference>
<dbReference type="GO" id="GO:0015697">
    <property type="term" value="P:quaternary ammonium group transport"/>
    <property type="evidence" value="ECO:0007669"/>
    <property type="project" value="UniProtKB-ARBA"/>
</dbReference>
<organism evidence="5 6">
    <name type="scientific">Pseudosulfitobacter pseudonitzschiae</name>
    <dbReference type="NCBI Taxonomy" id="1402135"/>
    <lineage>
        <taxon>Bacteria</taxon>
        <taxon>Pseudomonadati</taxon>
        <taxon>Pseudomonadota</taxon>
        <taxon>Alphaproteobacteria</taxon>
        <taxon>Rhodobacterales</taxon>
        <taxon>Roseobacteraceae</taxon>
        <taxon>Pseudosulfitobacter</taxon>
    </lineage>
</organism>
<evidence type="ECO:0000313" key="5">
    <source>
        <dbReference type="EMBL" id="MBM2355337.1"/>
    </source>
</evidence>
<dbReference type="InterPro" id="IPR050093">
    <property type="entry name" value="ABC_SmlMolc_Importer"/>
</dbReference>
<evidence type="ECO:0000313" key="6">
    <source>
        <dbReference type="Proteomes" id="UP000809337"/>
    </source>
</evidence>
<dbReference type="Proteomes" id="UP000809337">
    <property type="component" value="Unassembled WGS sequence"/>
</dbReference>
<gene>
    <name evidence="5" type="ORF">JQX14_12360</name>
</gene>
<feature type="domain" description="ABC transporter" evidence="4">
    <location>
        <begin position="4"/>
        <end position="234"/>
    </location>
</feature>
<dbReference type="PANTHER" id="PTHR42781">
    <property type="entry name" value="SPERMIDINE/PUTRESCINE IMPORT ATP-BINDING PROTEIN POTA"/>
    <property type="match status" value="1"/>
</dbReference>
<dbReference type="FunFam" id="3.40.50.300:FF:000425">
    <property type="entry name" value="Probable ABC transporter, ATP-binding subunit"/>
    <property type="match status" value="1"/>
</dbReference>
<dbReference type="GO" id="GO:0022857">
    <property type="term" value="F:transmembrane transporter activity"/>
    <property type="evidence" value="ECO:0007669"/>
    <property type="project" value="InterPro"/>
</dbReference>
<dbReference type="SMART" id="SM00382">
    <property type="entry name" value="AAA"/>
    <property type="match status" value="1"/>
</dbReference>
<dbReference type="SUPFAM" id="SSF50331">
    <property type="entry name" value="MOP-like"/>
    <property type="match status" value="1"/>
</dbReference>
<dbReference type="InterPro" id="IPR013611">
    <property type="entry name" value="Transp-assoc_OB_typ2"/>
</dbReference>
<dbReference type="InterPro" id="IPR027417">
    <property type="entry name" value="P-loop_NTPase"/>
</dbReference>
<dbReference type="RefSeq" id="WP_231034480.1">
    <property type="nucleotide sequence ID" value="NZ_JAJNGX010000007.1"/>
</dbReference>
<dbReference type="PROSITE" id="PS50893">
    <property type="entry name" value="ABC_TRANSPORTER_2"/>
    <property type="match status" value="1"/>
</dbReference>
<accession>A0A9Q2NMF1</accession>
<evidence type="ECO:0000256" key="1">
    <source>
        <dbReference type="ARBA" id="ARBA00022448"/>
    </source>
</evidence>
<keyword evidence="1" id="KW-0813">Transport</keyword>
<evidence type="ECO:0000256" key="2">
    <source>
        <dbReference type="ARBA" id="ARBA00022741"/>
    </source>
</evidence>
<dbReference type="GO" id="GO:0005524">
    <property type="term" value="F:ATP binding"/>
    <property type="evidence" value="ECO:0007669"/>
    <property type="project" value="UniProtKB-KW"/>
</dbReference>
<evidence type="ECO:0000256" key="3">
    <source>
        <dbReference type="ARBA" id="ARBA00022840"/>
    </source>
</evidence>
<dbReference type="InterPro" id="IPR017871">
    <property type="entry name" value="ABC_transporter-like_CS"/>
</dbReference>
<dbReference type="GO" id="GO:0016887">
    <property type="term" value="F:ATP hydrolysis activity"/>
    <property type="evidence" value="ECO:0007669"/>
    <property type="project" value="InterPro"/>
</dbReference>
<dbReference type="InterPro" id="IPR008995">
    <property type="entry name" value="Mo/tungstate-bd_C_term_dom"/>
</dbReference>
<dbReference type="GO" id="GO:0043190">
    <property type="term" value="C:ATP-binding cassette (ABC) transporter complex"/>
    <property type="evidence" value="ECO:0007669"/>
    <property type="project" value="InterPro"/>
</dbReference>